<dbReference type="InterPro" id="IPR023213">
    <property type="entry name" value="CAT-like_dom_sf"/>
</dbReference>
<dbReference type="Gene3D" id="1.10.1200.10">
    <property type="entry name" value="ACP-like"/>
    <property type="match status" value="1"/>
</dbReference>
<keyword evidence="3" id="KW-0596">Phosphopantetheine</keyword>
<dbReference type="FunFam" id="3.40.50.980:FF:000001">
    <property type="entry name" value="Non-ribosomal peptide synthetase"/>
    <property type="match status" value="1"/>
</dbReference>
<keyword evidence="6" id="KW-0045">Antibiotic biosynthesis</keyword>
<dbReference type="Pfam" id="PF00501">
    <property type="entry name" value="AMP-binding"/>
    <property type="match status" value="1"/>
</dbReference>
<reference evidence="8" key="1">
    <citation type="submission" date="2019-10" db="EMBL/GenBank/DDBJ databases">
        <title>Draft genome sequece of Microseira wollei NIES-4236.</title>
        <authorList>
            <person name="Yamaguchi H."/>
            <person name="Suzuki S."/>
            <person name="Kawachi M."/>
        </authorList>
    </citation>
    <scope>NUCLEOTIDE SEQUENCE</scope>
    <source>
        <strain evidence="8">NIES-4236</strain>
    </source>
</reference>
<dbReference type="SUPFAM" id="SSF47336">
    <property type="entry name" value="ACP-like"/>
    <property type="match status" value="1"/>
</dbReference>
<accession>A0AAV3XRG8</accession>
<dbReference type="InterPro" id="IPR020806">
    <property type="entry name" value="PKS_PP-bd"/>
</dbReference>
<sequence>MKLTIKSDSLATNHTFLLTCWHVLLWRITEQSEIAIATACDGRKYEELDPAIGLFAKYLPLKINLENRCKFSEILEQVNESLGEVYKWQESFSWEKIVVANTEEKSANFFPFCFDFETDIAKETAGDVSFSIFKHYACITRFKVKLSCIQKQDGLDLEFHYDANLFEAEYIKGLARQFETLFYSALAHPEASIDELEILDCQELNRVMIEFNSTKIDYPKYQCIHHIFEEQVKQNPDKIAVVFAGQQLTYTELNDRANQLANYLQKLGVKPEVFVGLCVERSLEMVIGILGILKAGGAYVPLDPLYPKERLSFMLEDTQTPILLTQQRLVESLPESNANIICLDTEWETIDRQSRENPANANASENLAYLIYTSGSTGKPKGVLVTHQNLVHSTYARINYYQEPVTSFLLLSSFAFDSSVAGIFWTLCSGGILFLLQDGLQKDIPQLIELLERNPISHLLSLPSLYALLLEQAAPEQLNSLRTVIVAGEPCKRELVARHFKMLTKTSLFNEYGPTEATVWISVYNCQSLEAGRAQLPIGRPISNTQIYILDSDLRPVPIGVSGELYISGDGLARGYLNRPELTAEKFIPNPFHPSERLYKTGDLGRYLLDGNIEFLGRIDHQVKIRGFRIELGEIEAVLSQHPAIREVVILARSDESGNKRLVAYIVHKEQIINPKSSELREFLQEKLPEYMVPSVFIRLKALPLMPNGKVDIKKLPAPETVRAELSETFVDPNTPIEKVLAEIWAEVLQIDRVGIHDNFFELGGDSILSIQIVAKANKAGLQIAPKQIFAHQTIAELAAEASTIRIIQGEQGLVTGTLPLTPIQHWFFELNQPDTHHWNQALLLELRQVCAPKLLEKVVQHLIEHHDALRLRFIQNKSNWEQISVSPNEVVPFTWFDFSALPEIEQKAAIEAAASQLQVSLNLSEGPLVRVALFDLGSQKTSRLLIVIHHLVVDGVSWRILLEDFQTIYEQLCRGEAIQLPPKTTSFKQWALRLQEYAQSAELQQERNYWLEQERSQVSRLPVDYCGGENAIATANTISVSLNQKQTQVLLQQVPKTFNTQINDVLLAALVQAFAEWTKQPLLLVDLEGHGREEIFDDVDLSRTVGWFTTIFPVLLKIEKTTDTSAVLNAVKQQLRNIPNRGIGYGVLRYLSQYLQTLPQAEVLFNYLGQSDQIFHQASLFAPAQESSGLTHSLRETRRYLLDINAIVVSGQLEISWTYSKAIHRQATIEKLAESFINQLEMLISCSQSFSRGDNTNGTELIATLNADSILDPTIRPPNIPIEPKTEPNDIFLTGATGFVGAFLLHELLQQTTADIYCLVRASNIEAAKKRLQSHLESYLLWNESFSHRIIPVVGDLSQPLLGLSNDQFEVLANQIDVIYHNAAFINLVYPYSVVKAANVLGTQEILRLASLVKVKPVHFMSTLSVFESVDRSLVEKIPEVNNLDNIPVPEIGYVQSKWVAEKLVTTARERGIPIAIYRIGRMSGNSKTGISNTDDFIHRVLKGCIELGSTPDSDTMVDMTPVDFVSQALAHLSMQKESLGKAFHLFNPNPIPWRELVSWMRYFGYNIQHMAYNNWKSMLMDKWQTETLDETEFNAKSALHSLVLLLVKNTNDSNSNLPEPQIDCQNTLNGLANTSIVCPAINDKLLRTYFSYLIQSGFLDSPQPSDPPGST</sequence>
<dbReference type="FunFam" id="3.30.300.30:FF:000010">
    <property type="entry name" value="Enterobactin synthetase component F"/>
    <property type="match status" value="1"/>
</dbReference>
<dbReference type="FunFam" id="3.40.50.12780:FF:000012">
    <property type="entry name" value="Non-ribosomal peptide synthetase"/>
    <property type="match status" value="1"/>
</dbReference>
<dbReference type="InterPro" id="IPR001242">
    <property type="entry name" value="Condensation_dom"/>
</dbReference>
<dbReference type="Pfam" id="PF00550">
    <property type="entry name" value="PP-binding"/>
    <property type="match status" value="1"/>
</dbReference>
<dbReference type="SMART" id="SM01294">
    <property type="entry name" value="PKS_PP_betabranch"/>
    <property type="match status" value="1"/>
</dbReference>
<dbReference type="Gene3D" id="3.30.300.30">
    <property type="match status" value="1"/>
</dbReference>
<dbReference type="NCBIfam" id="TIGR01720">
    <property type="entry name" value="NRPS-para261"/>
    <property type="match status" value="1"/>
</dbReference>
<comment type="caution">
    <text evidence="8">The sequence shown here is derived from an EMBL/GenBank/DDBJ whole genome shotgun (WGS) entry which is preliminary data.</text>
</comment>
<dbReference type="GO" id="GO:0031177">
    <property type="term" value="F:phosphopantetheine binding"/>
    <property type="evidence" value="ECO:0007669"/>
    <property type="project" value="InterPro"/>
</dbReference>
<evidence type="ECO:0000256" key="5">
    <source>
        <dbReference type="ARBA" id="ARBA00022598"/>
    </source>
</evidence>
<feature type="domain" description="Carrier" evidence="7">
    <location>
        <begin position="732"/>
        <end position="806"/>
    </location>
</feature>
<evidence type="ECO:0000313" key="8">
    <source>
        <dbReference type="EMBL" id="GET42312.1"/>
    </source>
</evidence>
<dbReference type="InterPro" id="IPR036291">
    <property type="entry name" value="NAD(P)-bd_dom_sf"/>
</dbReference>
<dbReference type="InterPro" id="IPR020845">
    <property type="entry name" value="AMP-binding_CS"/>
</dbReference>
<dbReference type="CDD" id="cd19534">
    <property type="entry name" value="E_NRPS"/>
    <property type="match status" value="1"/>
</dbReference>
<dbReference type="NCBIfam" id="TIGR01746">
    <property type="entry name" value="Thioester-redct"/>
    <property type="match status" value="1"/>
</dbReference>
<dbReference type="CDD" id="cd05235">
    <property type="entry name" value="SDR_e1"/>
    <property type="match status" value="1"/>
</dbReference>
<dbReference type="EMBL" id="BLAY01000158">
    <property type="protein sequence ID" value="GET42312.1"/>
    <property type="molecule type" value="Genomic_DNA"/>
</dbReference>
<dbReference type="InterPro" id="IPR013120">
    <property type="entry name" value="FAR_NAD-bd"/>
</dbReference>
<dbReference type="SUPFAM" id="SSF51735">
    <property type="entry name" value="NAD(P)-binding Rossmann-fold domains"/>
    <property type="match status" value="1"/>
</dbReference>
<evidence type="ECO:0000256" key="4">
    <source>
        <dbReference type="ARBA" id="ARBA00022553"/>
    </source>
</evidence>
<dbReference type="InterPro" id="IPR010071">
    <property type="entry name" value="AA_adenyl_dom"/>
</dbReference>
<keyword evidence="5" id="KW-0436">Ligase</keyword>
<gene>
    <name evidence="8" type="ORF">MiSe_71280</name>
</gene>
<name>A0AAV3XRG8_9CYAN</name>
<dbReference type="InterPro" id="IPR036736">
    <property type="entry name" value="ACP-like_sf"/>
</dbReference>
<dbReference type="InterPro" id="IPR025110">
    <property type="entry name" value="AMP-bd_C"/>
</dbReference>
<dbReference type="CDD" id="cd05930">
    <property type="entry name" value="A_NRPS"/>
    <property type="match status" value="1"/>
</dbReference>
<dbReference type="PANTHER" id="PTHR45398:SF1">
    <property type="entry name" value="ENZYME, PUTATIVE (JCVI)-RELATED"/>
    <property type="match status" value="1"/>
</dbReference>
<proteinExistence type="inferred from homology"/>
<dbReference type="FunFam" id="2.30.38.10:FF:000001">
    <property type="entry name" value="Non-ribosomal peptide synthetase PvdI"/>
    <property type="match status" value="1"/>
</dbReference>
<evidence type="ECO:0000256" key="6">
    <source>
        <dbReference type="ARBA" id="ARBA00023194"/>
    </source>
</evidence>
<dbReference type="Gene3D" id="3.40.50.980">
    <property type="match status" value="2"/>
</dbReference>
<dbReference type="InterPro" id="IPR010080">
    <property type="entry name" value="Thioester_reductase-like_dom"/>
</dbReference>
<dbReference type="InterPro" id="IPR006162">
    <property type="entry name" value="Ppantetheine_attach_site"/>
</dbReference>
<dbReference type="GO" id="GO:0017000">
    <property type="term" value="P:antibiotic biosynthetic process"/>
    <property type="evidence" value="ECO:0007669"/>
    <property type="project" value="UniProtKB-KW"/>
</dbReference>
<dbReference type="GO" id="GO:0044550">
    <property type="term" value="P:secondary metabolite biosynthetic process"/>
    <property type="evidence" value="ECO:0007669"/>
    <property type="project" value="UniProtKB-ARBA"/>
</dbReference>
<protein>
    <submittedName>
        <fullName evidence="8">Amino acid adenylation domain-containing protein</fullName>
    </submittedName>
</protein>
<dbReference type="InterPro" id="IPR045851">
    <property type="entry name" value="AMP-bd_C_sf"/>
</dbReference>
<dbReference type="PROSITE" id="PS00012">
    <property type="entry name" value="PHOSPHOPANTETHEINE"/>
    <property type="match status" value="1"/>
</dbReference>
<dbReference type="Pfam" id="PF07993">
    <property type="entry name" value="NAD_binding_4"/>
    <property type="match status" value="1"/>
</dbReference>
<dbReference type="GO" id="GO:0016874">
    <property type="term" value="F:ligase activity"/>
    <property type="evidence" value="ECO:0007669"/>
    <property type="project" value="UniProtKB-KW"/>
</dbReference>
<dbReference type="Gene3D" id="3.30.559.30">
    <property type="entry name" value="Nonribosomal peptide synthetase, condensation domain"/>
    <property type="match status" value="2"/>
</dbReference>
<dbReference type="Gene3D" id="2.30.38.10">
    <property type="entry name" value="Luciferase, Domain 3"/>
    <property type="match status" value="1"/>
</dbReference>
<dbReference type="GO" id="GO:0043041">
    <property type="term" value="P:amino acid activation for nonribosomal peptide biosynthetic process"/>
    <property type="evidence" value="ECO:0007669"/>
    <property type="project" value="UniProtKB-ARBA"/>
</dbReference>
<dbReference type="SMART" id="SM00823">
    <property type="entry name" value="PKS_PP"/>
    <property type="match status" value="1"/>
</dbReference>
<organism evidence="8 9">
    <name type="scientific">Microseira wollei NIES-4236</name>
    <dbReference type="NCBI Taxonomy" id="2530354"/>
    <lineage>
        <taxon>Bacteria</taxon>
        <taxon>Bacillati</taxon>
        <taxon>Cyanobacteriota</taxon>
        <taxon>Cyanophyceae</taxon>
        <taxon>Oscillatoriophycideae</taxon>
        <taxon>Aerosakkonematales</taxon>
        <taxon>Aerosakkonemataceae</taxon>
        <taxon>Microseira</taxon>
    </lineage>
</organism>
<evidence type="ECO:0000313" key="9">
    <source>
        <dbReference type="Proteomes" id="UP001050975"/>
    </source>
</evidence>
<comment type="similarity">
    <text evidence="2">Belongs to the ATP-dependent AMP-binding enzyme family.</text>
</comment>
<dbReference type="SUPFAM" id="SSF56801">
    <property type="entry name" value="Acetyl-CoA synthetase-like"/>
    <property type="match status" value="1"/>
</dbReference>
<dbReference type="NCBIfam" id="TIGR01733">
    <property type="entry name" value="AA-adenyl-dom"/>
    <property type="match status" value="1"/>
</dbReference>
<dbReference type="Gene3D" id="3.40.50.720">
    <property type="entry name" value="NAD(P)-binding Rossmann-like Domain"/>
    <property type="match status" value="1"/>
</dbReference>
<dbReference type="SUPFAM" id="SSF52777">
    <property type="entry name" value="CoA-dependent acyltransferases"/>
    <property type="match status" value="3"/>
</dbReference>
<evidence type="ECO:0000256" key="1">
    <source>
        <dbReference type="ARBA" id="ARBA00001957"/>
    </source>
</evidence>
<dbReference type="FunFam" id="1.10.1200.10:FF:000005">
    <property type="entry name" value="Nonribosomal peptide synthetase 1"/>
    <property type="match status" value="1"/>
</dbReference>
<dbReference type="InterPro" id="IPR000873">
    <property type="entry name" value="AMP-dep_synth/lig_dom"/>
</dbReference>
<comment type="cofactor">
    <cofactor evidence="1">
        <name>pantetheine 4'-phosphate</name>
        <dbReference type="ChEBI" id="CHEBI:47942"/>
    </cofactor>
</comment>
<dbReference type="Pfam" id="PF00668">
    <property type="entry name" value="Condensation"/>
    <property type="match status" value="2"/>
</dbReference>
<keyword evidence="4" id="KW-0597">Phosphoprotein</keyword>
<dbReference type="InterPro" id="IPR010060">
    <property type="entry name" value="NRPS_synth"/>
</dbReference>
<dbReference type="InterPro" id="IPR009081">
    <property type="entry name" value="PP-bd_ACP"/>
</dbReference>
<evidence type="ECO:0000256" key="2">
    <source>
        <dbReference type="ARBA" id="ARBA00006432"/>
    </source>
</evidence>
<dbReference type="PANTHER" id="PTHR45398">
    <property type="match status" value="1"/>
</dbReference>
<evidence type="ECO:0000259" key="7">
    <source>
        <dbReference type="PROSITE" id="PS50075"/>
    </source>
</evidence>
<dbReference type="Pfam" id="PF13193">
    <property type="entry name" value="AMP-binding_C"/>
    <property type="match status" value="1"/>
</dbReference>
<dbReference type="PROSITE" id="PS50075">
    <property type="entry name" value="CARRIER"/>
    <property type="match status" value="1"/>
</dbReference>
<evidence type="ECO:0000256" key="3">
    <source>
        <dbReference type="ARBA" id="ARBA00022450"/>
    </source>
</evidence>
<dbReference type="PROSITE" id="PS00455">
    <property type="entry name" value="AMP_BINDING"/>
    <property type="match status" value="1"/>
</dbReference>
<keyword evidence="9" id="KW-1185">Reference proteome</keyword>
<dbReference type="PIRSF" id="PIRSF001617">
    <property type="entry name" value="Alpha-AR"/>
    <property type="match status" value="1"/>
</dbReference>
<dbReference type="GO" id="GO:0008610">
    <property type="term" value="P:lipid biosynthetic process"/>
    <property type="evidence" value="ECO:0007669"/>
    <property type="project" value="UniProtKB-ARBA"/>
</dbReference>
<dbReference type="Gene3D" id="3.30.559.10">
    <property type="entry name" value="Chloramphenicol acetyltransferase-like domain"/>
    <property type="match status" value="1"/>
</dbReference>
<dbReference type="Proteomes" id="UP001050975">
    <property type="component" value="Unassembled WGS sequence"/>
</dbReference>